<name>A0ABU8S993_9SPHN</name>
<gene>
    <name evidence="3" type="ORF">WG900_11470</name>
</gene>
<dbReference type="InterPro" id="IPR029068">
    <property type="entry name" value="Glyas_Bleomycin-R_OHBP_Dase"/>
</dbReference>
<dbReference type="Gene3D" id="3.10.180.10">
    <property type="entry name" value="2,3-Dihydroxybiphenyl 1,2-Dioxygenase, domain 1"/>
    <property type="match status" value="2"/>
</dbReference>
<organism evidence="3 4">
    <name type="scientific">Novosphingobium aquae</name>
    <dbReference type="NCBI Taxonomy" id="3133435"/>
    <lineage>
        <taxon>Bacteria</taxon>
        <taxon>Pseudomonadati</taxon>
        <taxon>Pseudomonadota</taxon>
        <taxon>Alphaproteobacteria</taxon>
        <taxon>Sphingomonadales</taxon>
        <taxon>Sphingomonadaceae</taxon>
        <taxon>Novosphingobium</taxon>
    </lineage>
</organism>
<dbReference type="EMBL" id="JBBHJY010000005">
    <property type="protein sequence ID" value="MEJ6010533.1"/>
    <property type="molecule type" value="Genomic_DNA"/>
</dbReference>
<dbReference type="SUPFAM" id="SSF54593">
    <property type="entry name" value="Glyoxalase/Bleomycin resistance protein/Dihydroxybiphenyl dioxygenase"/>
    <property type="match status" value="2"/>
</dbReference>
<evidence type="ECO:0000313" key="3">
    <source>
        <dbReference type="EMBL" id="MEJ6010533.1"/>
    </source>
</evidence>
<accession>A0ABU8S993</accession>
<dbReference type="PANTHER" id="PTHR43048">
    <property type="entry name" value="METHYLMALONYL-COA EPIMERASE"/>
    <property type="match status" value="1"/>
</dbReference>
<feature type="domain" description="VOC" evidence="2">
    <location>
        <begin position="159"/>
        <end position="285"/>
    </location>
</feature>
<proteinExistence type="predicted"/>
<dbReference type="InterPro" id="IPR051785">
    <property type="entry name" value="MMCE/EMCE_epimerase"/>
</dbReference>
<dbReference type="Proteomes" id="UP001379235">
    <property type="component" value="Unassembled WGS sequence"/>
</dbReference>
<comment type="caution">
    <text evidence="3">The sequence shown here is derived from an EMBL/GenBank/DDBJ whole genome shotgun (WGS) entry which is preliminary data.</text>
</comment>
<evidence type="ECO:0000256" key="1">
    <source>
        <dbReference type="ARBA" id="ARBA00022723"/>
    </source>
</evidence>
<sequence>MTDRIKVSRVIHTIHATTDIARCRALYQDALGGLVFAENYFPAEDRDAALLYVTNHMVEPMAPRNPDDLTKPFARMAAKIGQAFHSFELKVADGKAASQAFRDAGAVTASDYGFFFFVKAESTGGVLLEVCEVPMPNDPYDRRGWGPEVGQGHASGVLRLDHIASVVADVDKALHFFRQLCDGEVIEDARTGCPQPGRRVLIQLGDTRVAFIQPDDAEAGALGAFLSKVQNGIYALVWQVEDAAKASAYFTGKCSLRVTAEGCISSGFAIDPEDFLGARHEFISGAI</sequence>
<protein>
    <submittedName>
        <fullName evidence="3">VOC family protein</fullName>
    </submittedName>
</protein>
<evidence type="ECO:0000259" key="2">
    <source>
        <dbReference type="PROSITE" id="PS51819"/>
    </source>
</evidence>
<dbReference type="Pfam" id="PF00903">
    <property type="entry name" value="Glyoxalase"/>
    <property type="match status" value="1"/>
</dbReference>
<reference evidence="3 4" key="1">
    <citation type="submission" date="2024-03" db="EMBL/GenBank/DDBJ databases">
        <authorList>
            <person name="Jo J.-H."/>
        </authorList>
    </citation>
    <scope>NUCLEOTIDE SEQUENCE [LARGE SCALE GENOMIC DNA]</scope>
    <source>
        <strain evidence="3 4">AS3R-12</strain>
    </source>
</reference>
<dbReference type="InterPro" id="IPR037523">
    <property type="entry name" value="VOC_core"/>
</dbReference>
<evidence type="ECO:0000313" key="4">
    <source>
        <dbReference type="Proteomes" id="UP001379235"/>
    </source>
</evidence>
<dbReference type="PANTHER" id="PTHR43048:SF3">
    <property type="entry name" value="METHYLMALONYL-COA EPIMERASE, MITOCHONDRIAL"/>
    <property type="match status" value="1"/>
</dbReference>
<keyword evidence="1" id="KW-0479">Metal-binding</keyword>
<keyword evidence="4" id="KW-1185">Reference proteome</keyword>
<dbReference type="PROSITE" id="PS51819">
    <property type="entry name" value="VOC"/>
    <property type="match status" value="1"/>
</dbReference>
<dbReference type="RefSeq" id="WP_339967231.1">
    <property type="nucleotide sequence ID" value="NZ_JBBHJY010000005.1"/>
</dbReference>
<dbReference type="InterPro" id="IPR004360">
    <property type="entry name" value="Glyas_Fos-R_dOase_dom"/>
</dbReference>